<evidence type="ECO:0000256" key="1">
    <source>
        <dbReference type="ARBA" id="ARBA00008532"/>
    </source>
</evidence>
<protein>
    <submittedName>
        <fullName evidence="4">Dimethylarginine dimethylaminohydrolase</fullName>
    </submittedName>
</protein>
<dbReference type="Pfam" id="PF02274">
    <property type="entry name" value="ADI"/>
    <property type="match status" value="1"/>
</dbReference>
<dbReference type="Gene3D" id="3.75.10.10">
    <property type="entry name" value="L-arginine/glycine Amidinotransferase, Chain A"/>
    <property type="match status" value="1"/>
</dbReference>
<dbReference type="PANTHER" id="PTHR12737">
    <property type="entry name" value="DIMETHYLARGININE DIMETHYLAMINOHYDROLASE"/>
    <property type="match status" value="1"/>
</dbReference>
<feature type="active site" description="Nucleophile" evidence="3">
    <location>
        <position position="252"/>
    </location>
</feature>
<proteinExistence type="inferred from homology"/>
<dbReference type="GO" id="GO:0045429">
    <property type="term" value="P:positive regulation of nitric oxide biosynthetic process"/>
    <property type="evidence" value="ECO:0007669"/>
    <property type="project" value="TreeGrafter"/>
</dbReference>
<evidence type="ECO:0000313" key="4">
    <source>
        <dbReference type="EMBL" id="TFU05913.1"/>
    </source>
</evidence>
<dbReference type="OrthoDB" id="9790596at2"/>
<comment type="caution">
    <text evidence="4">The sequence shown here is derived from an EMBL/GenBank/DDBJ whole genome shotgun (WGS) entry which is preliminary data.</text>
</comment>
<gene>
    <name evidence="4" type="ORF">EUV02_02500</name>
</gene>
<dbReference type="SUPFAM" id="SSF55909">
    <property type="entry name" value="Pentein"/>
    <property type="match status" value="1"/>
</dbReference>
<keyword evidence="2 4" id="KW-0378">Hydrolase</keyword>
<dbReference type="GO" id="GO:0016403">
    <property type="term" value="F:dimethylargininase activity"/>
    <property type="evidence" value="ECO:0007669"/>
    <property type="project" value="TreeGrafter"/>
</dbReference>
<dbReference type="EMBL" id="SIHO01000001">
    <property type="protein sequence ID" value="TFU05913.1"/>
    <property type="molecule type" value="Genomic_DNA"/>
</dbReference>
<sequence length="259" mass="26725">MSVFSFNNAIVRTPARSVVDGLRAGDHAGPSAAGVAAEHAAYVVALADSGLKVTTLPPLEAFPDSVFVEDPALVFGDTAIVLNPGAPSRAGEAAEIRTELARQFAQVIELDAGHADGGDVMVTPDAVYIGLSARTDATGAAALARALAQIGRKARIVTPPPGVLHLKTGANLIDEDVLLVTAPMAAAGMFPGFDCITVGDGEDAAANALRLNDWLLVGAHFPRTIDKLAARGFKLVPLATREIGKIDAGLSCMSLRWQA</sequence>
<dbReference type="PANTHER" id="PTHR12737:SF9">
    <property type="entry name" value="DIMETHYLARGININASE"/>
    <property type="match status" value="1"/>
</dbReference>
<dbReference type="GO" id="GO:0006525">
    <property type="term" value="P:arginine metabolic process"/>
    <property type="evidence" value="ECO:0007669"/>
    <property type="project" value="TreeGrafter"/>
</dbReference>
<name>A0A4Y9ERT3_9SPHN</name>
<reference evidence="4 5" key="1">
    <citation type="submission" date="2019-02" db="EMBL/GenBank/DDBJ databases">
        <title>Polymorphobacter sp. isolated from the lake at the Tibet of China.</title>
        <authorList>
            <person name="Li A."/>
        </authorList>
    </citation>
    <scope>NUCLEOTIDE SEQUENCE [LARGE SCALE GENOMIC DNA]</scope>
    <source>
        <strain evidence="4 5">DJ1R-1</strain>
    </source>
</reference>
<comment type="similarity">
    <text evidence="1">Belongs to the DDAH family.</text>
</comment>
<evidence type="ECO:0000313" key="5">
    <source>
        <dbReference type="Proteomes" id="UP000297737"/>
    </source>
</evidence>
<dbReference type="GO" id="GO:0016597">
    <property type="term" value="F:amino acid binding"/>
    <property type="evidence" value="ECO:0007669"/>
    <property type="project" value="TreeGrafter"/>
</dbReference>
<keyword evidence="5" id="KW-1185">Reference proteome</keyword>
<evidence type="ECO:0000256" key="3">
    <source>
        <dbReference type="PIRSR" id="PIRSR633199-1"/>
    </source>
</evidence>
<dbReference type="InterPro" id="IPR033199">
    <property type="entry name" value="DDAH-like"/>
</dbReference>
<dbReference type="GO" id="GO:0000052">
    <property type="term" value="P:citrulline metabolic process"/>
    <property type="evidence" value="ECO:0007669"/>
    <property type="project" value="TreeGrafter"/>
</dbReference>
<feature type="active site" description="Proton donor" evidence="3">
    <location>
        <position position="165"/>
    </location>
</feature>
<dbReference type="RefSeq" id="WP_135244637.1">
    <property type="nucleotide sequence ID" value="NZ_SIHO01000001.1"/>
</dbReference>
<evidence type="ECO:0000256" key="2">
    <source>
        <dbReference type="ARBA" id="ARBA00022801"/>
    </source>
</evidence>
<accession>A0A4Y9ERT3</accession>
<dbReference type="Proteomes" id="UP000297737">
    <property type="component" value="Unassembled WGS sequence"/>
</dbReference>
<dbReference type="AlphaFoldDB" id="A0A4Y9ERT3"/>
<organism evidence="4 5">
    <name type="scientific">Glacieibacterium arshaanense</name>
    <dbReference type="NCBI Taxonomy" id="2511025"/>
    <lineage>
        <taxon>Bacteria</taxon>
        <taxon>Pseudomonadati</taxon>
        <taxon>Pseudomonadota</taxon>
        <taxon>Alphaproteobacteria</taxon>
        <taxon>Sphingomonadales</taxon>
        <taxon>Sphingosinicellaceae</taxon>
        <taxon>Glacieibacterium</taxon>
    </lineage>
</organism>